<feature type="compositionally biased region" description="Basic and acidic residues" evidence="1">
    <location>
        <begin position="77"/>
        <end position="88"/>
    </location>
</feature>
<dbReference type="EMBL" id="DF820461">
    <property type="protein sequence ID" value="GAK54285.1"/>
    <property type="molecule type" value="Genomic_DNA"/>
</dbReference>
<dbReference type="HOGENOM" id="CLU_1802281_0_0_0"/>
<keyword evidence="4" id="KW-1185">Reference proteome</keyword>
<feature type="chain" id="PRO_5001755270" evidence="2">
    <location>
        <begin position="30"/>
        <end position="143"/>
    </location>
</feature>
<feature type="signal peptide" evidence="2">
    <location>
        <begin position="1"/>
        <end position="29"/>
    </location>
</feature>
<evidence type="ECO:0000256" key="1">
    <source>
        <dbReference type="SAM" id="MobiDB-lite"/>
    </source>
</evidence>
<organism evidence="3">
    <name type="scientific">Candidatus Moduliflexus flocculans</name>
    <dbReference type="NCBI Taxonomy" id="1499966"/>
    <lineage>
        <taxon>Bacteria</taxon>
        <taxon>Candidatus Moduliflexota</taxon>
        <taxon>Candidatus Moduliflexia</taxon>
        <taxon>Candidatus Moduliflexales</taxon>
        <taxon>Candidatus Moduliflexaceae</taxon>
    </lineage>
</organism>
<evidence type="ECO:0000313" key="4">
    <source>
        <dbReference type="Proteomes" id="UP000030700"/>
    </source>
</evidence>
<accession>A0A081BSA4</accession>
<evidence type="ECO:0000313" key="3">
    <source>
        <dbReference type="EMBL" id="GAK54285.1"/>
    </source>
</evidence>
<reference evidence="3" key="1">
    <citation type="journal article" date="2015" name="PeerJ">
        <title>First genomic representation of candidate bacterial phylum KSB3 points to enhanced environmental sensing as a trigger of wastewater bulking.</title>
        <authorList>
            <person name="Sekiguchi Y."/>
            <person name="Ohashi A."/>
            <person name="Parks D.H."/>
            <person name="Yamauchi T."/>
            <person name="Tyson G.W."/>
            <person name="Hugenholtz P."/>
        </authorList>
    </citation>
    <scope>NUCLEOTIDE SEQUENCE [LARGE SCALE GENOMIC DNA]</scope>
</reference>
<keyword evidence="2" id="KW-0732">Signal</keyword>
<protein>
    <submittedName>
        <fullName evidence="3">Uncharacterized protein</fullName>
    </submittedName>
</protein>
<dbReference type="Proteomes" id="UP000030700">
    <property type="component" value="Unassembled WGS sequence"/>
</dbReference>
<proteinExistence type="predicted"/>
<feature type="region of interest" description="Disordered" evidence="1">
    <location>
        <begin position="63"/>
        <end position="100"/>
    </location>
</feature>
<dbReference type="AlphaFoldDB" id="A0A081BSA4"/>
<evidence type="ECO:0000256" key="2">
    <source>
        <dbReference type="SAM" id="SignalP"/>
    </source>
</evidence>
<gene>
    <name evidence="3" type="ORF">U14_05565</name>
</gene>
<dbReference type="STRING" id="1499966.U14_05565"/>
<name>A0A081BSA4_9BACT</name>
<sequence length="143" mass="15521">MRLKGWLKKSIALCACTILGGMIASLSFAQNIQLDFEAFPPGKGVPADEMEVSEQYKDSHGVTFIIDQDGNPNTTNDRSKPLLEDRGGSNENSPETGDLKGFRNDKLGVVDIEAAAYQNQLGNFFLKLNTDAPAGANLLIEFL</sequence>